<dbReference type="Proteomes" id="UP001429354">
    <property type="component" value="Unassembled WGS sequence"/>
</dbReference>
<evidence type="ECO:0000313" key="2">
    <source>
        <dbReference type="EMBL" id="NDK38496.1"/>
    </source>
</evidence>
<feature type="transmembrane region" description="Helical" evidence="1">
    <location>
        <begin position="91"/>
        <end position="113"/>
    </location>
</feature>
<feature type="transmembrane region" description="Helical" evidence="1">
    <location>
        <begin position="50"/>
        <end position="70"/>
    </location>
</feature>
<keyword evidence="1" id="KW-0812">Transmembrane</keyword>
<gene>
    <name evidence="2" type="ORF">DT603_06525</name>
</gene>
<proteinExistence type="predicted"/>
<feature type="transmembrane region" description="Helical" evidence="1">
    <location>
        <begin position="7"/>
        <end position="30"/>
    </location>
</feature>
<keyword evidence="1" id="KW-1133">Transmembrane helix</keyword>
<accession>A0ABX0AAJ0</accession>
<comment type="caution">
    <text evidence="2">The sequence shown here is derived from an EMBL/GenBank/DDBJ whole genome shotgun (WGS) entry which is preliminary data.</text>
</comment>
<reference evidence="2 3" key="1">
    <citation type="submission" date="2018-07" db="EMBL/GenBank/DDBJ databases">
        <title>Whole genome Sequencing of Pseudoxanthomonas gei KCTC 32298 (T).</title>
        <authorList>
            <person name="Kumar S."/>
            <person name="Bansal K."/>
            <person name="Kaur A."/>
            <person name="Patil P."/>
            <person name="Sharma S."/>
            <person name="Patil P.B."/>
        </authorList>
    </citation>
    <scope>NUCLEOTIDE SEQUENCE [LARGE SCALE GENOMIC DNA]</scope>
    <source>
        <strain evidence="2 3">KCTC 32298</strain>
    </source>
</reference>
<name>A0ABX0AAJ0_9GAMM</name>
<dbReference type="EMBL" id="QOVG01000003">
    <property type="protein sequence ID" value="NDK38496.1"/>
    <property type="molecule type" value="Genomic_DNA"/>
</dbReference>
<evidence type="ECO:0000256" key="1">
    <source>
        <dbReference type="SAM" id="Phobius"/>
    </source>
</evidence>
<evidence type="ECO:0000313" key="3">
    <source>
        <dbReference type="Proteomes" id="UP001429354"/>
    </source>
</evidence>
<keyword evidence="3" id="KW-1185">Reference proteome</keyword>
<sequence length="124" mass="13405">MNLPLHLGLLGAFEAGLIAVLVGLICYGLWRWILRSATHPVPRTLGWASLSAMIVAAGIDAWHLFYLAVMRMESPLYARMALQGIHDADSLATRVVFEFLGAALGVLLGWQWFSGGMGGRQGPA</sequence>
<protein>
    <submittedName>
        <fullName evidence="2">Uncharacterized protein</fullName>
    </submittedName>
</protein>
<organism evidence="2 3">
    <name type="scientific">Pseudoxanthomonas gei</name>
    <dbReference type="NCBI Taxonomy" id="1383030"/>
    <lineage>
        <taxon>Bacteria</taxon>
        <taxon>Pseudomonadati</taxon>
        <taxon>Pseudomonadota</taxon>
        <taxon>Gammaproteobacteria</taxon>
        <taxon>Lysobacterales</taxon>
        <taxon>Lysobacteraceae</taxon>
        <taxon>Pseudoxanthomonas</taxon>
    </lineage>
</organism>
<keyword evidence="1" id="KW-0472">Membrane</keyword>
<dbReference type="RefSeq" id="WP_162349048.1">
    <property type="nucleotide sequence ID" value="NZ_QOVG01000003.1"/>
</dbReference>